<dbReference type="GO" id="GO:0005762">
    <property type="term" value="C:mitochondrial large ribosomal subunit"/>
    <property type="evidence" value="ECO:0007669"/>
    <property type="project" value="TreeGrafter"/>
</dbReference>
<comment type="similarity">
    <text evidence="1">Belongs to the bacterial ribosomal protein bL17 family.</text>
</comment>
<proteinExistence type="inferred from homology"/>
<dbReference type="EMBL" id="JAPDMQ010000244">
    <property type="protein sequence ID" value="KAK0529415.1"/>
    <property type="molecule type" value="Genomic_DNA"/>
</dbReference>
<dbReference type="PROSITE" id="PS01167">
    <property type="entry name" value="RIBOSOMAL_L17"/>
    <property type="match status" value="1"/>
</dbReference>
<name>A0AAN6JJH2_9BASI</name>
<dbReference type="Gene3D" id="3.90.1030.10">
    <property type="entry name" value="Ribosomal protein L17"/>
    <property type="match status" value="1"/>
</dbReference>
<evidence type="ECO:0000256" key="2">
    <source>
        <dbReference type="ARBA" id="ARBA00022980"/>
    </source>
</evidence>
<evidence type="ECO:0000256" key="3">
    <source>
        <dbReference type="ARBA" id="ARBA00023274"/>
    </source>
</evidence>
<comment type="caution">
    <text evidence="4">The sequence shown here is derived from an EMBL/GenBank/DDBJ whole genome shotgun (WGS) entry which is preliminary data.</text>
</comment>
<dbReference type="AlphaFoldDB" id="A0AAN6JJH2"/>
<evidence type="ECO:0000313" key="4">
    <source>
        <dbReference type="EMBL" id="KAK0529415.1"/>
    </source>
</evidence>
<evidence type="ECO:0000256" key="1">
    <source>
        <dbReference type="ARBA" id="ARBA00008777"/>
    </source>
</evidence>
<reference evidence="4" key="1">
    <citation type="journal article" date="2023" name="PhytoFront">
        <title>Draft Genome Resources of Seven Strains of Tilletia horrida, Causal Agent of Kernel Smut of Rice.</title>
        <authorList>
            <person name="Khanal S."/>
            <person name="Antony Babu S."/>
            <person name="Zhou X.G."/>
        </authorList>
    </citation>
    <scope>NUCLEOTIDE SEQUENCE</scope>
    <source>
        <strain evidence="4">TX3</strain>
    </source>
</reference>
<protein>
    <submittedName>
        <fullName evidence="4">54S ribosomal protein L8, mitochondrial</fullName>
    </submittedName>
</protein>
<accession>A0AAN6JJH2</accession>
<organism evidence="4 5">
    <name type="scientific">Tilletia horrida</name>
    <dbReference type="NCBI Taxonomy" id="155126"/>
    <lineage>
        <taxon>Eukaryota</taxon>
        <taxon>Fungi</taxon>
        <taxon>Dikarya</taxon>
        <taxon>Basidiomycota</taxon>
        <taxon>Ustilaginomycotina</taxon>
        <taxon>Exobasidiomycetes</taxon>
        <taxon>Tilletiales</taxon>
        <taxon>Tilletiaceae</taxon>
        <taxon>Tilletia</taxon>
    </lineage>
</organism>
<gene>
    <name evidence="4" type="primary">mrpl8</name>
    <name evidence="4" type="ORF">OC842_004251</name>
</gene>
<dbReference type="SUPFAM" id="SSF64263">
    <property type="entry name" value="Prokaryotic ribosomal protein L17"/>
    <property type="match status" value="1"/>
</dbReference>
<dbReference type="GO" id="GO:0003735">
    <property type="term" value="F:structural constituent of ribosome"/>
    <property type="evidence" value="ECO:0007669"/>
    <property type="project" value="InterPro"/>
</dbReference>
<dbReference type="PANTHER" id="PTHR14413">
    <property type="entry name" value="RIBOSOMAL PROTEIN L17"/>
    <property type="match status" value="1"/>
</dbReference>
<dbReference type="Proteomes" id="UP001176521">
    <property type="component" value="Unassembled WGS sequence"/>
</dbReference>
<sequence length="476" mass="51097">MKGLAFRKLSRTKSHRNALLRNLVTSLFQHDRIVTTVAKAKEAAREAEKIITLGKRALAAGTVPRFAALRAGLDEAHWNPDAAPDAARTAAAQTISQANHTGKGRQAQNNARIYLYSPTETLPQLYTLAERYAARPGGYTRIHMMGNRKGDHAPRAVLELVDGPRDVRLEMTARSVGRQLYVGAAAARVDFLAGSSSAASTLVGREPTLDAEGVEKVVKRFLTVQPAAIDFFERLPEHGRDKKAVMRIFSPLLNSEWLTLSTKKNLVKVTQYGGRNAIDRLLTLAIDHMHSLSAEAELFQQNEEKVRAAHKTKSSTTSGVFANVAPRGGSTTVTPRSADLFVPINSSYTLSSAGDDIPKTRRRYAGEWRPHAIGNTPSAAATAIASSSSAAEGLSSDAATDRRLRRQATHGRAVLRVRRGGSESAIALGKGVFARKRLAHRGLELLGQGRKAGAWEVVEEAAAASAGGSGSAPAQP</sequence>
<keyword evidence="3" id="KW-0687">Ribonucleoprotein</keyword>
<dbReference type="PANTHER" id="PTHR14413:SF16">
    <property type="entry name" value="LARGE RIBOSOMAL SUBUNIT PROTEIN BL17M"/>
    <property type="match status" value="1"/>
</dbReference>
<keyword evidence="2 4" id="KW-0689">Ribosomal protein</keyword>
<evidence type="ECO:0000313" key="5">
    <source>
        <dbReference type="Proteomes" id="UP001176521"/>
    </source>
</evidence>
<dbReference type="InterPro" id="IPR000456">
    <property type="entry name" value="Ribosomal_bL17"/>
</dbReference>
<dbReference type="Pfam" id="PF01196">
    <property type="entry name" value="Ribosomal_L17"/>
    <property type="match status" value="1"/>
</dbReference>
<dbReference type="InterPro" id="IPR036373">
    <property type="entry name" value="Ribosomal_bL17_sf"/>
</dbReference>
<dbReference type="InterPro" id="IPR047859">
    <property type="entry name" value="Ribosomal_bL17_CS"/>
</dbReference>
<keyword evidence="5" id="KW-1185">Reference proteome</keyword>
<dbReference type="GO" id="GO:0006412">
    <property type="term" value="P:translation"/>
    <property type="evidence" value="ECO:0007669"/>
    <property type="project" value="InterPro"/>
</dbReference>